<name>A0A2G8RZM8_9APHY</name>
<dbReference type="Proteomes" id="UP000230002">
    <property type="component" value="Unassembled WGS sequence"/>
</dbReference>
<comment type="caution">
    <text evidence="1">The sequence shown here is derived from an EMBL/GenBank/DDBJ whole genome shotgun (WGS) entry which is preliminary data.</text>
</comment>
<proteinExistence type="predicted"/>
<gene>
    <name evidence="1" type="ORF">GSI_10082</name>
</gene>
<dbReference type="AlphaFoldDB" id="A0A2G8RZM8"/>
<sequence>MPNAPNQLDLSALLASAAPQYYYLPSSRSDMASETENTLLSQLPTFSRIVTPDATIYIKQGDGVWYRWADYQYGCAIQLGQFLPTGTQAFHMQDDSPRYVKYCHDWLTTRPDRAAFASNRSATA</sequence>
<evidence type="ECO:0000313" key="1">
    <source>
        <dbReference type="EMBL" id="PIL26944.1"/>
    </source>
</evidence>
<keyword evidence="2" id="KW-1185">Reference proteome</keyword>
<reference evidence="1 2" key="1">
    <citation type="journal article" date="2015" name="Sci. Rep.">
        <title>Chromosome-level genome map provides insights into diverse defense mechanisms in the medicinal fungus Ganoderma sinense.</title>
        <authorList>
            <person name="Zhu Y."/>
            <person name="Xu J."/>
            <person name="Sun C."/>
            <person name="Zhou S."/>
            <person name="Xu H."/>
            <person name="Nelson D.R."/>
            <person name="Qian J."/>
            <person name="Song J."/>
            <person name="Luo H."/>
            <person name="Xiang L."/>
            <person name="Li Y."/>
            <person name="Xu Z."/>
            <person name="Ji A."/>
            <person name="Wang L."/>
            <person name="Lu S."/>
            <person name="Hayward A."/>
            <person name="Sun W."/>
            <person name="Li X."/>
            <person name="Schwartz D.C."/>
            <person name="Wang Y."/>
            <person name="Chen S."/>
        </authorList>
    </citation>
    <scope>NUCLEOTIDE SEQUENCE [LARGE SCALE GENOMIC DNA]</scope>
    <source>
        <strain evidence="1 2">ZZ0214-1</strain>
    </source>
</reference>
<organism evidence="1 2">
    <name type="scientific">Ganoderma sinense ZZ0214-1</name>
    <dbReference type="NCBI Taxonomy" id="1077348"/>
    <lineage>
        <taxon>Eukaryota</taxon>
        <taxon>Fungi</taxon>
        <taxon>Dikarya</taxon>
        <taxon>Basidiomycota</taxon>
        <taxon>Agaricomycotina</taxon>
        <taxon>Agaricomycetes</taxon>
        <taxon>Polyporales</taxon>
        <taxon>Polyporaceae</taxon>
        <taxon>Ganoderma</taxon>
    </lineage>
</organism>
<dbReference type="EMBL" id="AYKW01000034">
    <property type="protein sequence ID" value="PIL26944.1"/>
    <property type="molecule type" value="Genomic_DNA"/>
</dbReference>
<accession>A0A2G8RZM8</accession>
<evidence type="ECO:0000313" key="2">
    <source>
        <dbReference type="Proteomes" id="UP000230002"/>
    </source>
</evidence>
<protein>
    <submittedName>
        <fullName evidence="1">Uncharacterized protein</fullName>
    </submittedName>
</protein>